<keyword evidence="1" id="KW-0472">Membrane</keyword>
<feature type="transmembrane region" description="Helical" evidence="1">
    <location>
        <begin position="85"/>
        <end position="104"/>
    </location>
</feature>
<protein>
    <recommendedName>
        <fullName evidence="4">Polysaccharide polymerase</fullName>
    </recommendedName>
</protein>
<dbReference type="RefSeq" id="WP_110938396.1">
    <property type="nucleotide sequence ID" value="NZ_KZ614147.1"/>
</dbReference>
<keyword evidence="1" id="KW-0812">Transmembrane</keyword>
<feature type="transmembrane region" description="Helical" evidence="1">
    <location>
        <begin position="9"/>
        <end position="25"/>
    </location>
</feature>
<keyword evidence="1" id="KW-1133">Transmembrane helix</keyword>
<dbReference type="AlphaFoldDB" id="A0A3A9K958"/>
<accession>A0A3A9K958</accession>
<evidence type="ECO:0008006" key="4">
    <source>
        <dbReference type="Google" id="ProtNLM"/>
    </source>
</evidence>
<dbReference type="EMBL" id="PDOE01000002">
    <property type="protein sequence ID" value="RKL68058.1"/>
    <property type="molecule type" value="Genomic_DNA"/>
</dbReference>
<gene>
    <name evidence="2" type="ORF">CR203_06050</name>
</gene>
<evidence type="ECO:0000313" key="2">
    <source>
        <dbReference type="EMBL" id="RKL68058.1"/>
    </source>
</evidence>
<organism evidence="2 3">
    <name type="scientific">Salipaludibacillus neizhouensis</name>
    <dbReference type="NCBI Taxonomy" id="885475"/>
    <lineage>
        <taxon>Bacteria</taxon>
        <taxon>Bacillati</taxon>
        <taxon>Bacillota</taxon>
        <taxon>Bacilli</taxon>
        <taxon>Bacillales</taxon>
        <taxon>Bacillaceae</taxon>
    </lineage>
</organism>
<feature type="transmembrane region" description="Helical" evidence="1">
    <location>
        <begin position="199"/>
        <end position="227"/>
    </location>
</feature>
<feature type="transmembrane region" description="Helical" evidence="1">
    <location>
        <begin position="61"/>
        <end position="79"/>
    </location>
</feature>
<feature type="transmembrane region" description="Helical" evidence="1">
    <location>
        <begin position="31"/>
        <end position="49"/>
    </location>
</feature>
<feature type="transmembrane region" description="Helical" evidence="1">
    <location>
        <begin position="320"/>
        <end position="341"/>
    </location>
</feature>
<keyword evidence="3" id="KW-1185">Reference proteome</keyword>
<sequence>MNLYKINRYSVYIITILMVFKTALMEFNIDMFIYFFTFLIIVANLFEFIFKGKIKSSISSVFILLIYSIFQLALTSIYNNVMYSLFSYMAVFLYILFWVLIINNQSSSLNYSLMKGYFKLNIVLGIVSSILAIYQYYFDPSIFNLVVHNVYGNEEILLQGNVLRRTTALIGSPQSFSLYMGMVFGIVLFTKFPRKSIKLILLAVLFIGGILSGSRMFTVFIVILFLGYLFENRNRLVKFLKPTYFILFGGIITLPFLELENNNTVIRLLDFIGNWPALMIFFENFKFDSFYNVIFGHGLGYKDRIVYNFFGYEYQSVESYILLLLLQQGIVGLVLFINIYTRAFYNSILKNRFVLYLLIAFLVNQLFVPAFSGLTFGFLGWGIIIYALSINRDYKDDPKTLE</sequence>
<comment type="caution">
    <text evidence="2">The sequence shown here is derived from an EMBL/GenBank/DDBJ whole genome shotgun (WGS) entry which is preliminary data.</text>
</comment>
<feature type="transmembrane region" description="Helical" evidence="1">
    <location>
        <begin position="353"/>
        <end position="386"/>
    </location>
</feature>
<feature type="transmembrane region" description="Helical" evidence="1">
    <location>
        <begin position="264"/>
        <end position="282"/>
    </location>
</feature>
<dbReference type="Proteomes" id="UP000281498">
    <property type="component" value="Unassembled WGS sequence"/>
</dbReference>
<evidence type="ECO:0000313" key="3">
    <source>
        <dbReference type="Proteomes" id="UP000281498"/>
    </source>
</evidence>
<proteinExistence type="predicted"/>
<reference evidence="2 3" key="1">
    <citation type="submission" date="2017-10" db="EMBL/GenBank/DDBJ databases">
        <title>Bacillus sp. nov., a halophilic bacterium isolated from a Keqin Lake.</title>
        <authorList>
            <person name="Wang H."/>
        </authorList>
    </citation>
    <scope>NUCLEOTIDE SEQUENCE [LARGE SCALE GENOMIC DNA]</scope>
    <source>
        <strain evidence="2 3">KCTC 13187</strain>
    </source>
</reference>
<feature type="transmembrane region" description="Helical" evidence="1">
    <location>
        <begin position="116"/>
        <end position="137"/>
    </location>
</feature>
<evidence type="ECO:0000256" key="1">
    <source>
        <dbReference type="SAM" id="Phobius"/>
    </source>
</evidence>
<feature type="transmembrane region" description="Helical" evidence="1">
    <location>
        <begin position="176"/>
        <end position="192"/>
    </location>
</feature>
<feature type="transmembrane region" description="Helical" evidence="1">
    <location>
        <begin position="239"/>
        <end position="257"/>
    </location>
</feature>
<name>A0A3A9K958_9BACI</name>